<evidence type="ECO:0000313" key="3">
    <source>
        <dbReference type="Proteomes" id="UP000199147"/>
    </source>
</evidence>
<accession>A0A0H5S421</accession>
<sequence length="253" mass="27777">MATLTVDGVDLYYEDHGSGEPLLLVHGAAASGRWFGDLIPQLAAKYRVIVPDLRGLGRSARVAPLERPQVWVADLWRLLDSLGLDRVHLAGVSLGSRIAGRMVLDNRARVTTLTVDAPIIGLSKSGNASLNSVFTAVDPESAQAREWNDLHGADWRDAVRFYAETRSTEQFQEYFTLRPHLADIDVPTLICRGDLDDAIHPVDDAFIWHKQAPDTQLFIAPGLTQSSIMLERAANFVTEFEAFQARCALGSAA</sequence>
<organism evidence="2 3">
    <name type="scientific">Mycolicibacterium neworleansense</name>
    <dbReference type="NCBI Taxonomy" id="146018"/>
    <lineage>
        <taxon>Bacteria</taxon>
        <taxon>Bacillati</taxon>
        <taxon>Actinomycetota</taxon>
        <taxon>Actinomycetes</taxon>
        <taxon>Mycobacteriales</taxon>
        <taxon>Mycobacteriaceae</taxon>
        <taxon>Mycolicibacterium</taxon>
    </lineage>
</organism>
<evidence type="ECO:0000259" key="1">
    <source>
        <dbReference type="Pfam" id="PF00561"/>
    </source>
</evidence>
<protein>
    <submittedName>
        <fullName evidence="2">2-hydroxy-6-ketonona-2,4-dienedioic acid hydrolase</fullName>
    </submittedName>
</protein>
<dbReference type="RefSeq" id="WP_090515879.1">
    <property type="nucleotide sequence ID" value="NZ_CWKH01000001.1"/>
</dbReference>
<keyword evidence="3" id="KW-1185">Reference proteome</keyword>
<reference evidence="3" key="1">
    <citation type="submission" date="2015-07" db="EMBL/GenBank/DDBJ databases">
        <authorList>
            <person name="Urmite Genomes"/>
        </authorList>
    </citation>
    <scope>NUCLEOTIDE SEQUENCE [LARGE SCALE GENOMIC DNA]</scope>
    <source>
        <strain evidence="3">type strain: ATCC 49404</strain>
    </source>
</reference>
<dbReference type="STRING" id="146018.BN2156_02723"/>
<dbReference type="InterPro" id="IPR000073">
    <property type="entry name" value="AB_hydrolase_1"/>
</dbReference>
<proteinExistence type="predicted"/>
<evidence type="ECO:0000313" key="2">
    <source>
        <dbReference type="EMBL" id="CRZ15859.1"/>
    </source>
</evidence>
<dbReference type="Proteomes" id="UP000199147">
    <property type="component" value="Unassembled WGS sequence"/>
</dbReference>
<dbReference type="SUPFAM" id="SSF53474">
    <property type="entry name" value="alpha/beta-Hydrolases"/>
    <property type="match status" value="1"/>
</dbReference>
<dbReference type="Gene3D" id="3.40.50.1820">
    <property type="entry name" value="alpha/beta hydrolase"/>
    <property type="match status" value="1"/>
</dbReference>
<dbReference type="GO" id="GO:0016787">
    <property type="term" value="F:hydrolase activity"/>
    <property type="evidence" value="ECO:0007669"/>
    <property type="project" value="UniProtKB-KW"/>
</dbReference>
<dbReference type="EMBL" id="CWKH01000001">
    <property type="protein sequence ID" value="CRZ15859.1"/>
    <property type="molecule type" value="Genomic_DNA"/>
</dbReference>
<keyword evidence="2" id="KW-0378">Hydrolase</keyword>
<feature type="domain" description="AB hydrolase-1" evidence="1">
    <location>
        <begin position="21"/>
        <end position="120"/>
    </location>
</feature>
<name>A0A0H5S421_9MYCO</name>
<dbReference type="PANTHER" id="PTHR43798">
    <property type="entry name" value="MONOACYLGLYCEROL LIPASE"/>
    <property type="match status" value="1"/>
</dbReference>
<dbReference type="InterPro" id="IPR050266">
    <property type="entry name" value="AB_hydrolase_sf"/>
</dbReference>
<dbReference type="Pfam" id="PF00561">
    <property type="entry name" value="Abhydrolase_1"/>
    <property type="match status" value="1"/>
</dbReference>
<dbReference type="InterPro" id="IPR029058">
    <property type="entry name" value="AB_hydrolase_fold"/>
</dbReference>
<gene>
    <name evidence="2" type="ORF">BN2156_02723</name>
</gene>
<dbReference type="OrthoDB" id="9804723at2"/>
<dbReference type="AlphaFoldDB" id="A0A0H5S421"/>